<dbReference type="InterPro" id="IPR010071">
    <property type="entry name" value="AA_adenyl_dom"/>
</dbReference>
<dbReference type="InterPro" id="IPR009081">
    <property type="entry name" value="PP-bd_ACP"/>
</dbReference>
<comment type="pathway">
    <text evidence="1">Siderophore biosynthesis.</text>
</comment>
<evidence type="ECO:0000256" key="3">
    <source>
        <dbReference type="ARBA" id="ARBA00022553"/>
    </source>
</evidence>
<dbReference type="PANTHER" id="PTHR45527">
    <property type="entry name" value="NONRIBOSOMAL PEPTIDE SYNTHETASE"/>
    <property type="match status" value="1"/>
</dbReference>
<dbReference type="SUPFAM" id="SSF47336">
    <property type="entry name" value="ACP-like"/>
    <property type="match status" value="6"/>
</dbReference>
<dbReference type="PROSITE" id="PS50075">
    <property type="entry name" value="CARRIER"/>
    <property type="match status" value="5"/>
</dbReference>
<dbReference type="Gene3D" id="3.30.559.30">
    <property type="entry name" value="Nonribosomal peptide synthetase, condensation domain"/>
    <property type="match status" value="6"/>
</dbReference>
<dbReference type="InterPro" id="IPR006162">
    <property type="entry name" value="Ppantetheine_attach_site"/>
</dbReference>
<dbReference type="InterPro" id="IPR023213">
    <property type="entry name" value="CAT-like_dom_sf"/>
</dbReference>
<evidence type="ECO:0000256" key="2">
    <source>
        <dbReference type="ARBA" id="ARBA00022450"/>
    </source>
</evidence>
<dbReference type="InterPro" id="IPR036736">
    <property type="entry name" value="ACP-like_sf"/>
</dbReference>
<dbReference type="OrthoDB" id="416786at2759"/>
<protein>
    <submittedName>
        <fullName evidence="6">Nonribosomal peptide synthetase</fullName>
    </submittedName>
</protein>
<comment type="caution">
    <text evidence="6">The sequence shown here is derived from an EMBL/GenBank/DDBJ whole genome shotgun (WGS) entry which is preliminary data.</text>
</comment>
<name>A0A168DMY1_9EURO</name>
<dbReference type="GO" id="GO:0005737">
    <property type="term" value="C:cytoplasm"/>
    <property type="evidence" value="ECO:0007669"/>
    <property type="project" value="TreeGrafter"/>
</dbReference>
<dbReference type="GO" id="GO:0044550">
    <property type="term" value="P:secondary metabolite biosynthetic process"/>
    <property type="evidence" value="ECO:0007669"/>
    <property type="project" value="TreeGrafter"/>
</dbReference>
<dbReference type="InterPro" id="IPR045851">
    <property type="entry name" value="AMP-bd_C_sf"/>
</dbReference>
<dbReference type="GO" id="GO:0016874">
    <property type="term" value="F:ligase activity"/>
    <property type="evidence" value="ECO:0007669"/>
    <property type="project" value="UniProtKB-KW"/>
</dbReference>
<dbReference type="PROSITE" id="PS00455">
    <property type="entry name" value="AMP_BINDING"/>
    <property type="match status" value="1"/>
</dbReference>
<dbReference type="PROSITE" id="PS00012">
    <property type="entry name" value="PHOSPHOPANTETHEINE"/>
    <property type="match status" value="3"/>
</dbReference>
<dbReference type="NCBIfam" id="NF003417">
    <property type="entry name" value="PRK04813.1"/>
    <property type="match status" value="3"/>
</dbReference>
<accession>A0A168DMY1</accession>
<dbReference type="InterPro" id="IPR025110">
    <property type="entry name" value="AMP-bd_C"/>
</dbReference>
<dbReference type="SUPFAM" id="SSF52777">
    <property type="entry name" value="CoA-dependent acyltransferases"/>
    <property type="match status" value="12"/>
</dbReference>
<keyword evidence="2" id="KW-0596">Phosphopantetheine</keyword>
<dbReference type="InterPro" id="IPR000873">
    <property type="entry name" value="AMP-dep_synth/lig_dom"/>
</dbReference>
<feature type="domain" description="Carrier" evidence="5">
    <location>
        <begin position="4122"/>
        <end position="4198"/>
    </location>
</feature>
<dbReference type="Pfam" id="PF00550">
    <property type="entry name" value="PP-binding"/>
    <property type="match status" value="6"/>
</dbReference>
<evidence type="ECO:0000259" key="5">
    <source>
        <dbReference type="PROSITE" id="PS50075"/>
    </source>
</evidence>
<dbReference type="Proteomes" id="UP000242877">
    <property type="component" value="Unassembled WGS sequence"/>
</dbReference>
<dbReference type="InterPro" id="IPR020845">
    <property type="entry name" value="AMP-binding_CS"/>
</dbReference>
<dbReference type="GO" id="GO:0031177">
    <property type="term" value="F:phosphopantetheine binding"/>
    <property type="evidence" value="ECO:0007669"/>
    <property type="project" value="InterPro"/>
</dbReference>
<feature type="domain" description="Carrier" evidence="5">
    <location>
        <begin position="1982"/>
        <end position="2058"/>
    </location>
</feature>
<dbReference type="Gene3D" id="2.30.38.10">
    <property type="entry name" value="Luciferase, Domain 3"/>
    <property type="match status" value="1"/>
</dbReference>
<keyword evidence="7" id="KW-1185">Reference proteome</keyword>
<organism evidence="6 7">
    <name type="scientific">Ascosphaera apis ARSEF 7405</name>
    <dbReference type="NCBI Taxonomy" id="392613"/>
    <lineage>
        <taxon>Eukaryota</taxon>
        <taxon>Fungi</taxon>
        <taxon>Dikarya</taxon>
        <taxon>Ascomycota</taxon>
        <taxon>Pezizomycotina</taxon>
        <taxon>Eurotiomycetes</taxon>
        <taxon>Eurotiomycetidae</taxon>
        <taxon>Onygenales</taxon>
        <taxon>Ascosphaeraceae</taxon>
        <taxon>Ascosphaera</taxon>
    </lineage>
</organism>
<dbReference type="Gene3D" id="3.40.50.12780">
    <property type="entry name" value="N-terminal domain of ligase-like"/>
    <property type="match status" value="2"/>
</dbReference>
<dbReference type="SMART" id="SM00823">
    <property type="entry name" value="PKS_PP"/>
    <property type="match status" value="6"/>
</dbReference>
<proteinExistence type="predicted"/>
<keyword evidence="3" id="KW-0597">Phosphoprotein</keyword>
<dbReference type="Gene3D" id="3.30.300.30">
    <property type="match status" value="3"/>
</dbReference>
<dbReference type="EMBL" id="AZGZ01000001">
    <property type="protein sequence ID" value="KZZ97924.1"/>
    <property type="molecule type" value="Genomic_DNA"/>
</dbReference>
<dbReference type="InterPro" id="IPR001242">
    <property type="entry name" value="Condensation_dom"/>
</dbReference>
<dbReference type="Pfam" id="PF00501">
    <property type="entry name" value="AMP-binding"/>
    <property type="match status" value="2"/>
</dbReference>
<dbReference type="Gene3D" id="3.30.559.10">
    <property type="entry name" value="Chloramphenicol acetyltransferase-like domain"/>
    <property type="match status" value="6"/>
</dbReference>
<dbReference type="FunFam" id="3.40.50.980:FF:000001">
    <property type="entry name" value="Non-ribosomal peptide synthetase"/>
    <property type="match status" value="1"/>
</dbReference>
<keyword evidence="4" id="KW-0436">Ligase</keyword>
<feature type="domain" description="Carrier" evidence="5">
    <location>
        <begin position="1434"/>
        <end position="1511"/>
    </location>
</feature>
<dbReference type="SUPFAM" id="SSF56801">
    <property type="entry name" value="Acetyl-CoA synthetase-like"/>
    <property type="match status" value="3"/>
</dbReference>
<dbReference type="GO" id="GO:0043041">
    <property type="term" value="P:amino acid activation for nonribosomal peptide biosynthetic process"/>
    <property type="evidence" value="ECO:0007669"/>
    <property type="project" value="TreeGrafter"/>
</dbReference>
<dbReference type="FunFam" id="3.30.300.30:FF:000015">
    <property type="entry name" value="Nonribosomal peptide synthase SidD"/>
    <property type="match status" value="1"/>
</dbReference>
<evidence type="ECO:0000256" key="4">
    <source>
        <dbReference type="ARBA" id="ARBA00022598"/>
    </source>
</evidence>
<dbReference type="Pfam" id="PF13193">
    <property type="entry name" value="AMP-binding_C"/>
    <property type="match status" value="1"/>
</dbReference>
<evidence type="ECO:0000256" key="1">
    <source>
        <dbReference type="ARBA" id="ARBA00004924"/>
    </source>
</evidence>
<dbReference type="InterPro" id="IPR042099">
    <property type="entry name" value="ANL_N_sf"/>
</dbReference>
<dbReference type="FunFam" id="3.40.50.12780:FF:000024">
    <property type="entry name" value="Nonribosomal siderophore peptide synthase SidC"/>
    <property type="match status" value="1"/>
</dbReference>
<evidence type="ECO:0000313" key="7">
    <source>
        <dbReference type="Proteomes" id="UP000242877"/>
    </source>
</evidence>
<dbReference type="VEuPathDB" id="FungiDB:AAP_00185"/>
<reference evidence="6 7" key="1">
    <citation type="journal article" date="2016" name="Genome Biol. Evol.">
        <title>Divergent and convergent evolution of fungal pathogenicity.</title>
        <authorList>
            <person name="Shang Y."/>
            <person name="Xiao G."/>
            <person name="Zheng P."/>
            <person name="Cen K."/>
            <person name="Zhan S."/>
            <person name="Wang C."/>
        </authorList>
    </citation>
    <scope>NUCLEOTIDE SEQUENCE [LARGE SCALE GENOMIC DNA]</scope>
    <source>
        <strain evidence="6 7">ARSEF 7405</strain>
    </source>
</reference>
<dbReference type="CDD" id="cd05918">
    <property type="entry name" value="A_NRPS_SidN3_like"/>
    <property type="match status" value="1"/>
</dbReference>
<dbReference type="InterPro" id="IPR020806">
    <property type="entry name" value="PKS_PP-bd"/>
</dbReference>
<dbReference type="Pfam" id="PF00668">
    <property type="entry name" value="Condensation"/>
    <property type="match status" value="6"/>
</dbReference>
<dbReference type="Gene3D" id="1.10.1200.10">
    <property type="entry name" value="ACP-like"/>
    <property type="match status" value="6"/>
</dbReference>
<gene>
    <name evidence="6" type="ORF">AAP_00185</name>
</gene>
<feature type="domain" description="Carrier" evidence="5">
    <location>
        <begin position="3009"/>
        <end position="3086"/>
    </location>
</feature>
<sequence length="4697" mass="525600">MDTPPCRYTRLPKLQFGEEIPESASVDFALQDPSCSDKDVVSAWCSLLSALTGDETPVFYLNENAVRFNPATGAVENVELVHEECDDTRLYAALSIRGAKTKHCDEFGLSLRYDVLNQTGTLAARGFSTTAYLQEIDSQLRSFLRQQSKPCQLSVQNAKPSFISGPTLLHELFTSHCDSHHTALDFLQKGGSRTELSYNQLHRLSNNLALKINSTLEQHGSDGRSRIIIPVMLPQSPEFYISWLAVLKSGAAICPLNLDTPPERIKFILNDVCATAVITAPHLADRIREARNDVAIIFAPDQNEELNHLLDTLENSRIHTSDPAYIMYTSGSTGLPKGVVLSHQAATQALLAHDRHIPPFSRFLQFASPTFDVSVFEIFFPWFRGATLVGCERGKMLSNLPEIMNIMQVDAAEFTPTVANELVRSRSNVPSLKVMLTIGEMLTRHVIDEFGASHEREGLLCGMYGPTEAAIHCTVAERIHVGDLVGNIGVPLDTVSIFIVPIVDRNARNQGFNISPLGHIGELALGGYQLADGYLNREKENKTAFIDLPGYGRVYRTGDKARIHPNGLLECLGRITTDQVKLRGQRIELGEIEQIICKAEGVRNAVVNVVEGILVAFVTLDGRSVSSADISATCKRWLPRYMIPGDFVILDELPRLPSAKIDRKLLVAEYQNNRKPAKAEFSDRSDKLTRDLVLHVEEILGVPVGVDESLASKGLDSLGAIKLASRLRGEGLIFDVTDILDADCIRNLSLRVQLKENVAQQSNLISQDEDFRQVKAVVVEELNKIGVSPHVHDIYPCSPIQIAMLTETVRDHQAYFNLIEHEFEAGVQEDEVRNAIMMVAQQNEILRTGFLSTENPAYSFVQIIWDDLKEEQFSGLHTYNDDLQSRMLRPLSFELMHIDAKIRMRCQIHHSLYDGWSWELVCNDINRVLTGKKLPRRPQYRAVVDTINHGIQSETWERATDYWRDQLRGYQGRRWPNFNYKSSAAPGRQTLHRTMKIQAPEAKVFARNLHVSIQAIFQSVLAHLLASYLGSDDVVIGSVSSGRTLGVPGVEKIIGPCVATVPLRFRTKTMRTLRDLLITANTLNRQNLRHEFVSLQQIQKLNSKLLQSCSQAFDVAIFEIFFTLNKGMTLCATTNDLLFRDIEHFIQRMGVTHLSMTSTVAALVQPENVPKVRFLVSAGESLNSKVLAKWGGKGLWQGYGPTETTNIVTLKENIGSDDRPNDIGTPLDTTSVFIVAEGADFSLVPRGGIGELCFGGDQVAQGYANMKALTQEKFITHPEFGRIYRSGDFGRMLPNSSILFLGRKDDQVKFRGQRIELGEIDACLSQQPEISDSMTMIQLCQEENQQRLVSFLVLSDRLKQNTLQQYQIVRNLFNALETSLPPYMIPSAMIPVDSFPLNASGKKDPGPLLEQLKNFDHETFGKFSHGASISEDAEDLSEAEGVIASCISQVTNIPLRNIRKHSSFFALGLDSISATSLSKSLRSRGLGQVDVSKILTYSSVFRLAAYISEHRQSFNSNAISTQESSLLPSDLVNQVWQQTKLRGYEPTNIFPCTPLQETMLAQLSDGDSYHNILTLEPICDLEVLKRSWEKAIERHDILRTRFASTYDTRYPFVQIVLRKIELSWTVVSESGNVEGNLNGMHALKADDLVPYKFTVHRSGPQPLLKIDIHHSIYDAAAMSIILHDVEAITQGHTRPPTLPFEGFLRYMVASQTTECYSFWQNYLNGVRCMRLVSGTPSTTPRHFRTVRGIAPMSLGDLTGQCMEMSTTLLSVVQAAWAKVLGHFSNTQELCFGNVYSGRNIPVDGADLIVGPCFNTLPIRVTLSPESINLNIVHDLRDDNLRILPYQLTPLRKLRTQLRRDNGVLFDTLLLLQDDRWRLDDTIWKLKDEHGAMDLPLICEVIPDKETGVVETVLHFDGSLISEADADSILSAFRALLSHTVSYPYSQALDTTFLDNLVLQSVKFEVQKAETTNESYMHEPSAAGWDAHAAKIRDILCELSDTQRADITLNTTIYQLGLDSINALQLARKLADLGYEISAGDILEKPSVYEIAEHVVSTHNKFKEEPGTFNFSAFSASQKGVLRKNPYAAQHLIKSVLPCTPVQAGMLASFINSDGASYFNHLLLRLDSFIDMAMVRNAWELLIERHEMLRTGFFQTDSRDAPFAMVTYATGALTSHWKSFDCLPCSSQKVSLLRKRMCEEALENLARPPWFISLQDDESGVLMQFSAHHALYDAQSLSLIFSDFSKLLRGNALVGPRPIWPMHEIIINEAHTCSTVAREYWQSMQSKFLVTKFPDVNPFHPNQPYHTSSLAFESQQSLPRLQELCNNANVSLQGACQAAWARLLSAYVGEKTVTCGIVLSGRSLHAEAENITFPCLVTLPACYQVEGTNRQMLSRVMAQNSQLTRYQFTPLSKIYEWTKFDSSLFNTLFVFQKFQQDTRADLPWVILDEKAEVDYPISLEISPSRTALHYNLSFRSDLLPQAQAELMLRQLDQLLLHCLSSLEDDVNDISVFSPDIISVTPAKEIEIAPPCRLLHQLFEKTASRLPSKVALECITRENSGMKVRQWTYAEVDKESNRYAHLFQQHGASPGGLIAICFDKCPAAYMAILGILKAGCAYVAIDPTAPVARKRFILEDSRAQMLLGISDTAKDLKLFATSDVIIVDEPGILQNISDSSPSLASAISPDNASYCLYTSGTTGTPKGCQITHNNAVQAMLAFQRLFNGHWDDTSRWLQFASFHFDVSVLEQYWTWSVGICLVSCPRDLLFEDLPGTLAKLEITHIDLTPSLARLVHPDEVPSLKKGVFITGGEALRQDILDDWGRFNVIYNGYGPTEVTIGCTMFPRVPENGKPANIGPQFDNVSSYVFRPGTTTPVLRGGIGELCVGGPLVGKGYLNRDDLTKERFICLDKYEDRIYRTGDLVRLYHDGTFCFLGRQDDQIKLRGQRLEIGEINETITQSAKEIRGVATIIAKRSEKTRDQLVSFLVISEPVNSHAVQVDLSPRAQEIASIARQACLAALPGFIVLVSDLLGLDATTVSPGSNLFQLGLDSITVTVFTKDLRNNGFRSVSSADVMKNPTIASLYKVISETDRQEKSNRSLLREAKLQLTAFSQANFLAVTRYLNVNSTDLQRIGPCTPLQEGILYQYLESQGKSYLANFCFEVSRNVSISRLQQSWTRAQESIPALRTRFVSTDNGFVQAIMKEDILPCSKAKVSHNETPVELIQRHFHRWVDERNHLSSPWEVLFVEDADKTMMVINIFHAIYDGISLPFILREVAKIYMGPDYTPDKPSLLDALPWVFALDAPAAREFWIRHIRERKARLLASSDLGNAGQPLVVTHELKEIDNIETLRRKLNVTEQAIFLACWVYITTQHFHFCPKLGLVVSGRAIDFDRAQDVIGPMFNTIPCAVSPAGCASMRDLVKLCHDYYASIIPYQHTPLRDIRKWLKEPADSPLFDSLFVFQKDSHEETSTEELWHAVSSDSDQDFSLSFEVQRQGDGQVTLTLATKDGIMSRDDAKNLCTLFDDTLHAFMQDLDMPLNIELPDEKQTTETDEPHDLSQPSGQAESFEWTPLALQLREQIAQLAETDASSIQANTSIFEFGLDSIDAIRLSSRMKSSGVKLPVTAIMKGRTIANLVKSVSSQVVEDNCPEFSINDLKNQLAQSLAVEVSGLHDVEDVLPATPLQEAMVAEMASSDFHRYFNHDVMELASWVDLDRLKCAWQDVIHKNPILRTRFVEVSDPDLPFSYAQVVCSGDDQVWETREIDEGGIDDYLLDPTHWYKPADVLNSELVHLQLVTATDRRYLVFSASHALYDGWSLNLIHQDVKSAYYNSAPKRPACEAALEQVINSSGETAAEFWKGALVGYTPVKFPKQVHAGGQNTVHRGEKIISISATQMSSFCKNERISPQALGLACWSLVYAGYIQKLDVVFGTVMLGRDSEDAEQMMFPMFNTVAFRSILHGSRKELLKYTQERLDAVREYQHYPLRKAKAFAQGISGDLALFDTLFIYQRNPDRGVIDEGVEQSLYKSVGGESDLEVPVCAEVEVVGDDIIWRVSARDTVLGDEDVTGLFERIGAVFEEVVNKPMEEVISEVEGGISVCGCPAFREFDEDDGSENDGQTRFLMDLENWKPTALERKIMDALASVAGIPADDISPEQSLFHLGLDSISAIKVSSLLRKQSVFLAVSEMVKAGTVPEMAKVAKEWKALENKRKPHDLPKPSEEQRELLRDYGMNPENIEYVLPATAGQVYMLATHEASNGRLFYPYFVYKLARTAGGEQSSVLEVRKRLNTAWTTLTKRLPILRTVFVPTGKGKDNGYEVESLYLQATLRDVDNPVRWEDEDALKKLANAHGQGAKYNAGEIPVTLHALHPSQGDEEDVGDDVTLILHIHHALYDAVSLPLMMDALADLFFSTKMEGGNETMDPATDLKDFVQYLQEYSPVERRKAFWKEYLDSSIGRENKHLKPRPVAAGAARSGRVEAYRESLLANTSAAIEQARRHGVSVQAIFLACFARVWKRVLFMVDGQDRETIVVGIYLSNRGHALDGLSQMIGPSLNIVPLKVDVSDDEEREVDIARRVQGDLQRVSTVENSCVSLEEVREWTGVRVDVFVNFLRGEGEEGQGQGQGQEGRVRYVPAEALEQAGDDDYDESIGKSEMTYSVGIDIEAAIREKRRLDMGIFAERRKMSDEEAEMVFNEVREQMKMIRE</sequence>
<dbReference type="CDD" id="cd19542">
    <property type="entry name" value="CT_NRPS-like"/>
    <property type="match status" value="1"/>
</dbReference>
<evidence type="ECO:0000313" key="6">
    <source>
        <dbReference type="EMBL" id="KZZ97924.1"/>
    </source>
</evidence>
<dbReference type="NCBIfam" id="TIGR01733">
    <property type="entry name" value="AA-adenyl-dom"/>
    <property type="match status" value="1"/>
</dbReference>
<dbReference type="PANTHER" id="PTHR45527:SF1">
    <property type="entry name" value="FATTY ACID SYNTHASE"/>
    <property type="match status" value="1"/>
</dbReference>
<feature type="domain" description="Carrier" evidence="5">
    <location>
        <begin position="3562"/>
        <end position="3638"/>
    </location>
</feature>